<dbReference type="InterPro" id="IPR006530">
    <property type="entry name" value="YD"/>
</dbReference>
<dbReference type="Pfam" id="PF20148">
    <property type="entry name" value="DUF6531"/>
    <property type="match status" value="1"/>
</dbReference>
<accession>E3H3K3</accession>
<dbReference type="Gene3D" id="2.180.10.10">
    <property type="entry name" value="RHS repeat-associated core"/>
    <property type="match status" value="5"/>
</dbReference>
<evidence type="ECO:0000256" key="2">
    <source>
        <dbReference type="SAM" id="MobiDB-lite"/>
    </source>
</evidence>
<keyword evidence="1" id="KW-0677">Repeat</keyword>
<evidence type="ECO:0000256" key="1">
    <source>
        <dbReference type="ARBA" id="ARBA00022737"/>
    </source>
</evidence>
<dbReference type="eggNOG" id="COG3209">
    <property type="taxonomic scope" value="Bacteria"/>
</dbReference>
<dbReference type="InterPro" id="IPR031325">
    <property type="entry name" value="RHS_repeat"/>
</dbReference>
<organism evidence="5 6">
    <name type="scientific">Rothia dentocariosa (strain ATCC 17931 / CDC X599 / XDIA)</name>
    <dbReference type="NCBI Taxonomy" id="762948"/>
    <lineage>
        <taxon>Bacteria</taxon>
        <taxon>Bacillati</taxon>
        <taxon>Actinomycetota</taxon>
        <taxon>Actinomycetes</taxon>
        <taxon>Micrococcales</taxon>
        <taxon>Micrococcaceae</taxon>
        <taxon>Rothia</taxon>
    </lineage>
</organism>
<dbReference type="PANTHER" id="PTHR32305:SF15">
    <property type="entry name" value="PROTEIN RHSA-RELATED"/>
    <property type="match status" value="1"/>
</dbReference>
<feature type="region of interest" description="Disordered" evidence="2">
    <location>
        <begin position="46"/>
        <end position="65"/>
    </location>
</feature>
<sequence length="2169" mass="230484">MGVSGANNATSSVDFSKEAKAQDNVKFSNAAADTLRQALRTAGNNLTKSYGQAGGGGSSGGRDQQFTESCADFTGKYSEEFKDRHEQLKANATNVAAMLLYAADLVDYFKECVARENRNRQRARDWDDRWFWERWGNSIESIWNDDVGPGYEGAPAKPVAPSSIAAPAAPAPSSGVGTSSAIPENLDVYVIRCNDDTNTHDREYRAINDAFAAFNAARDTSFGTLDISPAMMGLQTLNEQSGLVTDWLHKVAQAFRDAGASSGHPVALADSTLDAQVGPQVSINHIDVTLSQVSGEIPTSGFANDPVNVATGNFIEPETDLVFTGTVSESTLSLTRMYNSLAVTHADEVPSGVFGLGWFSTLDTHLSFGDEQASWFMPDGREVLFDREGEGFARAAREPWWLTKVPATDELFTRVRDAQVHAYEQATVTGGSAVVPEVPFVWMVHNNQHEAYFYAPSGAPVARRQGHLSSLTVFILAEDGAVTDLVHPVAHRGVHVNYEPAEETGGVRPAAAFTYNTIGERAGEPVQNVVYSYTEAAESSASVQVSGLLTGVTTGIGTRTYTHTERGLIHRVISVRGDLEVTNTYDDSGRVIGQISEYGRDISYQYTPNVTTIIADADTGNNSNLWVSDAKGRLLSVTATDGTRMSMSYDRFSNRISITERDGSRTVRVSDERGHIKRERTPEGADYTYRWDEQDRLLSVSVRDARDVKNLSEPMPVHSYRYEEGTLVVNPSPVAVLDGAGEATTWEYSPEGDILKISDPTGVYITLEYDEHHDIVALGDVAGNTTRFTRDIAGQITSVTNPLGATTTLEYNEAGVISAVINPLGAKWSFVYPESPVGDGTPYMAREQLQGRTRNSAVGTLPSAVINPDGATVEFTHTAGGDIATVTDAAGGITRREYDTFGNLVKMITAGNRVWEYSWDGLSQLISLTDPTGAITRFEYDHAGEITQITDATGVISHRSIDRHEGIESVAGTGEGLFSSAFCKVDVLGRVTEIGQQDGASTTSASSSNGTSEAPMGAGAAGAGVAGTGIPHGVSSSAEAIAAAETAGAPSQPTGRQMFTYDAAGNIVEALDANGGLTRYVRDAAGRVTRIISAAGRFTDYTYDTCGRLSSERVGLNEPVRVTDPVTGASSWEEPTRWAVTTLVYDAASQVIERHTPDGLVEKMTYDAAGRLIKVQAGRRVATYTWDACNQLVRVQDSTFGTRRYAYNELGHLVRVTDGLGNRTFFAYDADGLLTSVTDPTGAITEYEYDAAGRILEVAKKPHPDSAVTTPAIRTTYTWDAAGRLLSEDDGVRTRSFEYDARTGDLTRTLIDGSLAAEYGTGKPALPGSAITWMKDHTGDTPVTYRRVFDATGNLIEYTRQVDRIENTSDPGTAEALETFTSTGSYTLTYAYDADGFRTMMLTPYGSSQWVLDGAGRPIRSINTASIADPGVRERESVIGEFSYDVMGHLVRAQVGETISTWDFDQDGLVSSYEHTSEQGDENTAEGVQVIRDHTGRIIGLDSTATGLVMYSYDEAGQLTGARADGYELTWVYEDGLMVAERLYHHDTTEDETTQGRVLLGERQFIYNGLNQLLHCTTIERPYTVGEGVSAAWVSTEVSYTYNAAGQRTGQKSVTSDGVIQERTYTWGITGALTTVSDTTTDVHGAEVPGLCSRLRIHADATGVATAITGNDRVTVPLLWDPTSSAPHLLGAGSIPAAGADGGFSQAAVPGGFDPWSVPGVPNTGNMVGFGALSAPGAAALQAPGLPSALGAPGISGASALLTSVGLPEGVSFTGSGTLAVGGLALMGARVFDPSSKKFLSQDPLPPIVGAGWFADSYSFLGHDPVGMIDPWGTAPLSHEDFKKYVDTQNTQTLYHIAGATIMAVSLVCGPAAPYVAIAGAGVYGVGDGTKMNADGTYDKGSMIKGGVTQAAIQATTFGLGKAVTATGVGTMIGNGTSKAATYVGSKLPAVSGVTTKLASETGKKYATEAFASGVTNSAANTLGYIKDADHPTVAGATVNAVTGFGSGVLTHGIEQKVNSALPEMKTPTTLPGKVKYSLRQEAVSRGSSLPGASLLEQPVQDKTVAHDQNGKDYSYLNSVGTGAYNKVVGTGIDNIATGTGLKHLENDHGRYGVHYGAEPNEGFKDPETSKTPRHQKGVEGPRHRKEGPAKGPATSHRAPGGYNTDLNK</sequence>
<feature type="domain" description="Teneurin-like YD-shell" evidence="4">
    <location>
        <begin position="1142"/>
        <end position="1249"/>
    </location>
</feature>
<dbReference type="NCBIfam" id="TIGR01643">
    <property type="entry name" value="YD_repeat_2x"/>
    <property type="match status" value="8"/>
</dbReference>
<name>E3H3K3_ROTDC</name>
<gene>
    <name evidence="5" type="ordered locus">HMPREF0733_11008</name>
</gene>
<dbReference type="Proteomes" id="UP000000387">
    <property type="component" value="Chromosome"/>
</dbReference>
<dbReference type="KEGG" id="rdn:HMPREF0733_11008"/>
<dbReference type="InterPro" id="IPR050708">
    <property type="entry name" value="T6SS_VgrG/RHS"/>
</dbReference>
<evidence type="ECO:0000259" key="3">
    <source>
        <dbReference type="Pfam" id="PF20148"/>
    </source>
</evidence>
<feature type="domain" description="DUF6531" evidence="3">
    <location>
        <begin position="305"/>
        <end position="385"/>
    </location>
</feature>
<dbReference type="InterPro" id="IPR045351">
    <property type="entry name" value="DUF6531"/>
</dbReference>
<feature type="compositionally biased region" description="Low complexity" evidence="2">
    <location>
        <begin position="999"/>
        <end position="1018"/>
    </location>
</feature>
<dbReference type="EMBL" id="CP002280">
    <property type="protein sequence ID" value="ADP40465.1"/>
    <property type="molecule type" value="Genomic_DNA"/>
</dbReference>
<feature type="region of interest" description="Disordered" evidence="2">
    <location>
        <begin position="997"/>
        <end position="1023"/>
    </location>
</feature>
<feature type="region of interest" description="Disordered" evidence="2">
    <location>
        <begin position="158"/>
        <end position="179"/>
    </location>
</feature>
<dbReference type="Pfam" id="PF25023">
    <property type="entry name" value="TEN_YD-shell"/>
    <property type="match status" value="1"/>
</dbReference>
<dbReference type="Pfam" id="PF05593">
    <property type="entry name" value="RHS_repeat"/>
    <property type="match status" value="4"/>
</dbReference>
<dbReference type="PANTHER" id="PTHR32305">
    <property type="match status" value="1"/>
</dbReference>
<dbReference type="InterPro" id="IPR056823">
    <property type="entry name" value="TEN-like_YD-shell"/>
</dbReference>
<reference evidence="6" key="1">
    <citation type="submission" date="2010-10" db="EMBL/GenBank/DDBJ databases">
        <title>The complete genome of Rothia dentocariosa ATCC 17931.</title>
        <authorList>
            <person name="Muzny D."/>
            <person name="Qin X."/>
            <person name="Buhay C."/>
            <person name="Dugan-Rocha S."/>
            <person name="Ding Y."/>
            <person name="Chen G."/>
            <person name="Hawes A."/>
            <person name="Holder M."/>
            <person name="Jhangiani S."/>
            <person name="Johnson A."/>
            <person name="Khan Z."/>
            <person name="Li Z."/>
            <person name="Liu W."/>
            <person name="Liu X."/>
            <person name="Perez L."/>
            <person name="Shen H."/>
            <person name="Wang Q."/>
            <person name="Watt J."/>
            <person name="Xi L."/>
            <person name="Xin Y."/>
            <person name="Zhou J."/>
            <person name="Deng J."/>
            <person name="Jiang H."/>
            <person name="Liu Y."/>
            <person name="Qu J."/>
            <person name="Song X.-Z."/>
            <person name="Zhang L."/>
            <person name="Villasana D."/>
            <person name="Johnson A."/>
            <person name="Liu J."/>
            <person name="Liyanage D."/>
            <person name="Lorensuhewa L."/>
            <person name="Robinson T."/>
            <person name="Song A."/>
            <person name="Song B.-B."/>
            <person name="Dinh H."/>
            <person name="Thornton R."/>
            <person name="Coyle M."/>
            <person name="Francisco L."/>
            <person name="Jackson L."/>
            <person name="Javaid M."/>
            <person name="Korchina V."/>
            <person name="Kovar C."/>
            <person name="Mata R."/>
            <person name="Mathew T."/>
            <person name="Ngo R."/>
            <person name="Nguyen L."/>
            <person name="Nguyen N."/>
            <person name="Okwuonu G."/>
            <person name="Ongeri F."/>
            <person name="Pham C."/>
            <person name="Simmons D."/>
            <person name="Wilczek-Boney K."/>
            <person name="Hale W."/>
            <person name="Jakkamsetti A."/>
            <person name="Pham P."/>
            <person name="Ruth R."/>
            <person name="San Lucas F."/>
            <person name="Warren J."/>
            <person name="Zhang J."/>
            <person name="Zhao Z."/>
            <person name="Zhou C."/>
            <person name="Zhu D."/>
            <person name="Lee S."/>
            <person name="Bess C."/>
            <person name="Blankenburg K."/>
            <person name="Forbes L."/>
            <person name="Fu Q."/>
            <person name="Gubbala S."/>
            <person name="Hirani K."/>
            <person name="Jayaseelan J.C."/>
            <person name="Lara F."/>
            <person name="Munidasa M."/>
            <person name="Palculict T."/>
            <person name="Patil S."/>
            <person name="Pu L.-L."/>
            <person name="Saada N."/>
            <person name="Tang L."/>
            <person name="Weissenberger G."/>
            <person name="Zhu Y."/>
            <person name="Hemphill L."/>
            <person name="Shang Y."/>
            <person name="Youmans B."/>
            <person name="Ayvaz T."/>
            <person name="Ross M."/>
            <person name="Santibanez J."/>
            <person name="Aqrawi P."/>
            <person name="Gross S."/>
            <person name="Joshi V."/>
            <person name="Fowler G."/>
            <person name="Nazareth L."/>
            <person name="Reid J."/>
            <person name="Worley K."/>
            <person name="Petrosino J."/>
            <person name="Highlander S."/>
            <person name="Gibbs R."/>
        </authorList>
    </citation>
    <scope>NUCLEOTIDE SEQUENCE [LARGE SCALE GENOMIC DNA]</scope>
    <source>
        <strain evidence="6">ATCC 17931 / CDC X599 / XDIA</strain>
    </source>
</reference>
<protein>
    <submittedName>
        <fullName evidence="5">RHS repeat-associated core domain protein</fullName>
    </submittedName>
</protein>
<feature type="region of interest" description="Disordered" evidence="2">
    <location>
        <begin position="2111"/>
        <end position="2169"/>
    </location>
</feature>
<evidence type="ECO:0000313" key="6">
    <source>
        <dbReference type="Proteomes" id="UP000000387"/>
    </source>
</evidence>
<dbReference type="HOGENOM" id="CLU_001417_0_0_11"/>
<proteinExistence type="predicted"/>
<evidence type="ECO:0000313" key="5">
    <source>
        <dbReference type="EMBL" id="ADP40465.1"/>
    </source>
</evidence>
<feature type="compositionally biased region" description="Basic and acidic residues" evidence="2">
    <location>
        <begin position="2122"/>
        <end position="2142"/>
    </location>
</feature>
<evidence type="ECO:0000259" key="4">
    <source>
        <dbReference type="Pfam" id="PF25023"/>
    </source>
</evidence>